<keyword evidence="13" id="KW-1185">Reference proteome</keyword>
<dbReference type="EMBL" id="JBFOLK010000010">
    <property type="protein sequence ID" value="KAL2481401.1"/>
    <property type="molecule type" value="Genomic_DNA"/>
</dbReference>
<dbReference type="GO" id="GO:0005634">
    <property type="term" value="C:nucleus"/>
    <property type="evidence" value="ECO:0007669"/>
    <property type="project" value="UniProtKB-SubCell"/>
</dbReference>
<feature type="compositionally biased region" description="Basic and acidic residues" evidence="9">
    <location>
        <begin position="56"/>
        <end position="66"/>
    </location>
</feature>
<feature type="region of interest" description="Disordered" evidence="9">
    <location>
        <begin position="1"/>
        <end position="66"/>
    </location>
</feature>
<comment type="caution">
    <text evidence="12">The sequence shown here is derived from an EMBL/GenBank/DDBJ whole genome shotgun (WGS) entry which is preliminary data.</text>
</comment>
<comment type="subcellular location">
    <subcellularLocation>
        <location evidence="1">Nucleus</location>
    </subcellularLocation>
</comment>
<feature type="compositionally biased region" description="Basic and acidic residues" evidence="9">
    <location>
        <begin position="1004"/>
        <end position="1018"/>
    </location>
</feature>
<dbReference type="PROSITE" id="PS50016">
    <property type="entry name" value="ZF_PHD_2"/>
    <property type="match status" value="1"/>
</dbReference>
<dbReference type="InterPro" id="IPR000953">
    <property type="entry name" value="Chromo/chromo_shadow_dom"/>
</dbReference>
<evidence type="ECO:0000259" key="11">
    <source>
        <dbReference type="PROSITE" id="PS50016"/>
    </source>
</evidence>
<dbReference type="SUPFAM" id="SSF54160">
    <property type="entry name" value="Chromo domain-like"/>
    <property type="match status" value="2"/>
</dbReference>
<dbReference type="SUPFAM" id="SSF57903">
    <property type="entry name" value="FYVE/PHD zinc finger"/>
    <property type="match status" value="1"/>
</dbReference>
<gene>
    <name evidence="12" type="ORF">Adt_34367</name>
</gene>
<evidence type="ECO:0000259" key="10">
    <source>
        <dbReference type="PROSITE" id="PS50013"/>
    </source>
</evidence>
<dbReference type="Gene3D" id="3.40.50.10810">
    <property type="entry name" value="Tandem AAA-ATPase domain"/>
    <property type="match status" value="1"/>
</dbReference>
<dbReference type="Pfam" id="PF00176">
    <property type="entry name" value="SNF2-rel_dom"/>
    <property type="match status" value="1"/>
</dbReference>
<keyword evidence="4 8" id="KW-0863">Zinc-finger</keyword>
<evidence type="ECO:0000256" key="3">
    <source>
        <dbReference type="ARBA" id="ARBA00022741"/>
    </source>
</evidence>
<dbReference type="Gene3D" id="6.10.250.1310">
    <property type="match status" value="1"/>
</dbReference>
<dbReference type="PROSITE" id="PS50013">
    <property type="entry name" value="CHROMO_2"/>
    <property type="match status" value="2"/>
</dbReference>
<dbReference type="InterPro" id="IPR000330">
    <property type="entry name" value="SNF2_N"/>
</dbReference>
<dbReference type="SMART" id="SM00249">
    <property type="entry name" value="PHD"/>
    <property type="match status" value="1"/>
</dbReference>
<dbReference type="PROSITE" id="PS01359">
    <property type="entry name" value="ZF_PHD_1"/>
    <property type="match status" value="1"/>
</dbReference>
<accession>A0ABD1QYV8</accession>
<evidence type="ECO:0000256" key="8">
    <source>
        <dbReference type="PROSITE-ProRule" id="PRU00146"/>
    </source>
</evidence>
<keyword evidence="3" id="KW-0547">Nucleotide-binding</keyword>
<evidence type="ECO:0000256" key="2">
    <source>
        <dbReference type="ARBA" id="ARBA00022723"/>
    </source>
</evidence>
<keyword evidence="6" id="KW-0067">ATP-binding</keyword>
<organism evidence="12 13">
    <name type="scientific">Abeliophyllum distichum</name>
    <dbReference type="NCBI Taxonomy" id="126358"/>
    <lineage>
        <taxon>Eukaryota</taxon>
        <taxon>Viridiplantae</taxon>
        <taxon>Streptophyta</taxon>
        <taxon>Embryophyta</taxon>
        <taxon>Tracheophyta</taxon>
        <taxon>Spermatophyta</taxon>
        <taxon>Magnoliopsida</taxon>
        <taxon>eudicotyledons</taxon>
        <taxon>Gunneridae</taxon>
        <taxon>Pentapetalae</taxon>
        <taxon>asterids</taxon>
        <taxon>lamiids</taxon>
        <taxon>Lamiales</taxon>
        <taxon>Oleaceae</taxon>
        <taxon>Forsythieae</taxon>
        <taxon>Abeliophyllum</taxon>
    </lineage>
</organism>
<dbReference type="InterPro" id="IPR001965">
    <property type="entry name" value="Znf_PHD"/>
</dbReference>
<evidence type="ECO:0000313" key="13">
    <source>
        <dbReference type="Proteomes" id="UP001604336"/>
    </source>
</evidence>
<reference evidence="13" key="1">
    <citation type="submission" date="2024-07" db="EMBL/GenBank/DDBJ databases">
        <title>Two chromosome-level genome assemblies of Korean endemic species Abeliophyllum distichum and Forsythia ovata (Oleaceae).</title>
        <authorList>
            <person name="Jang H."/>
        </authorList>
    </citation>
    <scope>NUCLEOTIDE SEQUENCE [LARGE SCALE GENOMIC DNA]</scope>
</reference>
<evidence type="ECO:0000256" key="9">
    <source>
        <dbReference type="SAM" id="MobiDB-lite"/>
    </source>
</evidence>
<dbReference type="InterPro" id="IPR019787">
    <property type="entry name" value="Znf_PHD-finger"/>
</dbReference>
<dbReference type="Proteomes" id="UP001604336">
    <property type="component" value="Unassembled WGS sequence"/>
</dbReference>
<dbReference type="PANTHER" id="PTHR45623">
    <property type="entry name" value="CHROMODOMAIN-HELICASE-DNA-BINDING PROTEIN 3-RELATED-RELATED"/>
    <property type="match status" value="1"/>
</dbReference>
<feature type="domain" description="Chromo" evidence="10">
    <location>
        <begin position="292"/>
        <end position="368"/>
    </location>
</feature>
<dbReference type="InterPro" id="IPR016197">
    <property type="entry name" value="Chromo-like_dom_sf"/>
</dbReference>
<evidence type="ECO:0000256" key="7">
    <source>
        <dbReference type="ARBA" id="ARBA00023242"/>
    </source>
</evidence>
<dbReference type="InterPro" id="IPR038718">
    <property type="entry name" value="SNF2-like_sf"/>
</dbReference>
<dbReference type="InterPro" id="IPR011011">
    <property type="entry name" value="Znf_FYVE_PHD"/>
</dbReference>
<evidence type="ECO:0000256" key="6">
    <source>
        <dbReference type="ARBA" id="ARBA00022840"/>
    </source>
</evidence>
<dbReference type="Gene3D" id="3.40.50.300">
    <property type="entry name" value="P-loop containing nucleotide triphosphate hydrolases"/>
    <property type="match status" value="1"/>
</dbReference>
<proteinExistence type="predicted"/>
<evidence type="ECO:0000256" key="5">
    <source>
        <dbReference type="ARBA" id="ARBA00022833"/>
    </source>
</evidence>
<feature type="region of interest" description="Disordered" evidence="9">
    <location>
        <begin position="970"/>
        <end position="1041"/>
    </location>
</feature>
<dbReference type="GO" id="GO:0005524">
    <property type="term" value="F:ATP binding"/>
    <property type="evidence" value="ECO:0007669"/>
    <property type="project" value="UniProtKB-KW"/>
</dbReference>
<feature type="domain" description="Chromo" evidence="10">
    <location>
        <begin position="224"/>
        <end position="285"/>
    </location>
</feature>
<dbReference type="Gene3D" id="3.30.40.10">
    <property type="entry name" value="Zinc/RING finger domain, C3HC4 (zinc finger)"/>
    <property type="match status" value="1"/>
</dbReference>
<evidence type="ECO:0000313" key="12">
    <source>
        <dbReference type="EMBL" id="KAL2481401.1"/>
    </source>
</evidence>
<feature type="domain" description="PHD-type" evidence="11">
    <location>
        <begin position="158"/>
        <end position="207"/>
    </location>
</feature>
<evidence type="ECO:0000256" key="4">
    <source>
        <dbReference type="ARBA" id="ARBA00022771"/>
    </source>
</evidence>
<keyword evidence="2" id="KW-0479">Metal-binding</keyword>
<dbReference type="InterPro" id="IPR027417">
    <property type="entry name" value="P-loop_NTPase"/>
</dbReference>
<evidence type="ECO:0000256" key="1">
    <source>
        <dbReference type="ARBA" id="ARBA00004123"/>
    </source>
</evidence>
<feature type="compositionally biased region" description="Basic residues" evidence="9">
    <location>
        <begin position="1019"/>
        <end position="1033"/>
    </location>
</feature>
<keyword evidence="7" id="KW-0539">Nucleus</keyword>
<dbReference type="Gene3D" id="2.40.50.40">
    <property type="match status" value="2"/>
</dbReference>
<dbReference type="InterPro" id="IPR019786">
    <property type="entry name" value="Zinc_finger_PHD-type_CS"/>
</dbReference>
<dbReference type="SUPFAM" id="SSF52540">
    <property type="entry name" value="P-loop containing nucleoside triphosphate hydrolases"/>
    <property type="match status" value="2"/>
</dbReference>
<dbReference type="SMART" id="SM00298">
    <property type="entry name" value="CHROMO"/>
    <property type="match status" value="2"/>
</dbReference>
<dbReference type="InterPro" id="IPR013083">
    <property type="entry name" value="Znf_RING/FYVE/PHD"/>
</dbReference>
<protein>
    <submittedName>
        <fullName evidence="12">Uncharacterized protein</fullName>
    </submittedName>
</protein>
<sequence>MNTEKIKMLSKFGSRQWKNKNQGAVHQIPKTNRRSGRRYKDLLKSKAKKANGSDLSTEKKDELSGKDCKVIEANDSNNAETTIDESSSSCSKSGSSGFHLRRLSHTGHEERSCSSCHVTQTINEADVDHVFSKESKNDKLYDVDSTESLEDSKIEKESEECVICSLGGKLLFCAGRGCTRSFHLSCLNPPLSYVPLGIWHCIWCVQKKIKSGVHTVSEGIESILDAEKLISNDEEMQKQRQYFVKYKGLAHIHNRWIPERELILENPAIYSRYHKHNQKVHWKNEWLVPCRLLDKRLILFPKTFDSEFHGQDDNVLDCRHEWLVKWTGLDYHDATWELENASFFKSPEAIKLIIDYENRHQKIERVSNSSREDEDTNSSFSALEEFPFDDAAGACDRYLVHVNKLLEKWQRDQNALVIDDQEKIVKMVLFISSLQRDVTKPFLIITPSTAISLWEAEFSRWTSSTNVIVYKGNTDVRAVIRALELYNEGGNIMFQVLISPPNAVTEDLEMLGNINWEAVIVDECQRSSVVVHLRTVKMLRAGMRLLLSSGQIKEMHYHSVHSFLDSKYDDISEDISRSDTYLDRHKLKDKLSHFVAYECKSTMPNFVEYWVPVRLSNVQTEQYCASLFSNSRLLCSGLKSDSVDALQEILISTMKCCDHPYLVDRSLRNSVIEGIPVAGQFNAEIELSGKLHLLHMILLEIKKRELRVLILFQSLAGSGLISIGDILDDIIHEKFGKDSYVRIGGGISRSRKRAALNVFNDKENRKFVCLMETRACLPSIKLSSIDTVILLNSDWDPMNDLRALHKINLTSGREQLKIFRLYSSCTVEEKILILAKQGMAPEGNINNIKQSTCHRLLTWGASYLFHKLHGFHDIDSHSRISSGETFIEDVFHELLTLLPNSSQSNDSTNCSFILKVQKTGGIYPRNVSIIGEVESSLMGDFSIVKDMIDNEQPHVFWINLLEGRNPRWKYLSSPPSRAKKRGKCLNDLPGEPEEEEKSNKKFRKEASTTDRRSQDLKPRVKKKLHTQNKKRKISVLQQPCHSSVQHAVTDELLQPSSNMPLDMTGDGNEPNATNLGTTNASLNSGNNDRPEANKLTYFEAQQSVCLSLQRELGRLQKDKDESIKLHEDMKLRLKLALEEEINQISRKYDFLLQIAEMEFVEKKETLETSYNYVYINKVLAEMMMQNQDVTDATCSQEMPNSTTNSLMDEMYQVILQQIGQRTVTKSEHMPGNLPVTSSPGFSIVQASNQASASARIVSRPDEPSLSHCTTVPQPLTSAEIVNCTPSVQQIPVAMDQASTNQPPTSPYMTVQQYVTLSEVANYSSSFQQTSGTTPRPEMSSESLSMIGSAPVTRGLQGLTQTLTGQSNDANTILPPRHSKAIQAMNGTPMISTLSMQLPRTSPGLLTPVSPFSDPDFPFSGNLKSGYELRAPAPHLRSMSPPMTISGSLKPRLLPARGLPNGDLPMRSVGQVPHVFTSTPALPPGEQFSFRDVPNVSSSSYFWDLDRK</sequence>
<dbReference type="GO" id="GO:0008270">
    <property type="term" value="F:zinc ion binding"/>
    <property type="evidence" value="ECO:0007669"/>
    <property type="project" value="UniProtKB-KW"/>
</dbReference>
<dbReference type="PANTHER" id="PTHR45623:SF51">
    <property type="entry name" value="DNA HELICASE CHROMATIN REGULATOR PHD FAMILY-RELATED"/>
    <property type="match status" value="1"/>
</dbReference>
<keyword evidence="5" id="KW-0862">Zinc</keyword>
<name>A0ABD1QYV8_9LAMI</name>